<evidence type="ECO:0008006" key="4">
    <source>
        <dbReference type="Google" id="ProtNLM"/>
    </source>
</evidence>
<dbReference type="Proteomes" id="UP001342314">
    <property type="component" value="Unassembled WGS sequence"/>
</dbReference>
<dbReference type="AlphaFoldDB" id="A0AAV5GY28"/>
<dbReference type="EMBL" id="BQKY01000017">
    <property type="protein sequence ID" value="GJN94427.1"/>
    <property type="molecule type" value="Genomic_DNA"/>
</dbReference>
<gene>
    <name evidence="2" type="ORF">Rhopal_007507-T1</name>
</gene>
<dbReference type="Gene3D" id="3.80.10.10">
    <property type="entry name" value="Ribonuclease Inhibitor"/>
    <property type="match status" value="1"/>
</dbReference>
<reference evidence="2 3" key="1">
    <citation type="submission" date="2021-12" db="EMBL/GenBank/DDBJ databases">
        <title>High titer production of polyol ester of fatty acids by Rhodotorula paludigena BS15 towards product separation-free biomass refinery.</title>
        <authorList>
            <person name="Mano J."/>
            <person name="Ono H."/>
            <person name="Tanaka T."/>
            <person name="Naito K."/>
            <person name="Sushida H."/>
            <person name="Ike M."/>
            <person name="Tokuyasu K."/>
            <person name="Kitaoka M."/>
        </authorList>
    </citation>
    <scope>NUCLEOTIDE SEQUENCE [LARGE SCALE GENOMIC DNA]</scope>
    <source>
        <strain evidence="2 3">BS15</strain>
    </source>
</reference>
<organism evidence="2 3">
    <name type="scientific">Rhodotorula paludigena</name>
    <dbReference type="NCBI Taxonomy" id="86838"/>
    <lineage>
        <taxon>Eukaryota</taxon>
        <taxon>Fungi</taxon>
        <taxon>Dikarya</taxon>
        <taxon>Basidiomycota</taxon>
        <taxon>Pucciniomycotina</taxon>
        <taxon>Microbotryomycetes</taxon>
        <taxon>Sporidiobolales</taxon>
        <taxon>Sporidiobolaceae</taxon>
        <taxon>Rhodotorula</taxon>
    </lineage>
</organism>
<accession>A0AAV5GY28</accession>
<dbReference type="InterPro" id="IPR032675">
    <property type="entry name" value="LRR_dom_sf"/>
</dbReference>
<evidence type="ECO:0000313" key="3">
    <source>
        <dbReference type="Proteomes" id="UP001342314"/>
    </source>
</evidence>
<dbReference type="SUPFAM" id="SSF52047">
    <property type="entry name" value="RNI-like"/>
    <property type="match status" value="1"/>
</dbReference>
<evidence type="ECO:0000256" key="1">
    <source>
        <dbReference type="SAM" id="MobiDB-lite"/>
    </source>
</evidence>
<comment type="caution">
    <text evidence="2">The sequence shown here is derived from an EMBL/GenBank/DDBJ whole genome shotgun (WGS) entry which is preliminary data.</text>
</comment>
<feature type="region of interest" description="Disordered" evidence="1">
    <location>
        <begin position="1"/>
        <end position="23"/>
    </location>
</feature>
<evidence type="ECO:0000313" key="2">
    <source>
        <dbReference type="EMBL" id="GJN94427.1"/>
    </source>
</evidence>
<protein>
    <recommendedName>
        <fullName evidence="4">F-box domain-containing protein</fullName>
    </recommendedName>
</protein>
<name>A0AAV5GY28_9BASI</name>
<sequence>MKMDPAATTSAGAGGQPARRPTSLLDLPDELIRHIFQLLHESLQPKQDDEHDFGSPVVPSAGYLTVSKRIQRIALPTWTSRISCATHEIDRRLAALYLGKAQYDRVTHYGVVLRNTHYNVQLVVATSFERLERLDINLSLLGSSVDIVPALRRLKQLKRLSLFSDKPLHVDSTFGLSELPRLEHLTVSANEWSFALLQRGTGNLRSHLSIEAHVLGEKRIWEELDDILDLLSNSSLRRLELSSLPRFAPLSRLLRFVAAFPQLRQLDVHESYSVLEGDPVLFQTARKAISAIASLDNLAEHAVSLAALLFQLEAGTRVIRFGLREPDTGNETRFTRQGDGDKFEMEQWKAY</sequence>
<keyword evidence="3" id="KW-1185">Reference proteome</keyword>
<proteinExistence type="predicted"/>